<sequence length="472" mass="50749">MCRSLAAGGRRCTTSHPAVRSAARAASAELGRHVEAAGPGHPAAVAYSQAQTWADRTKQAAEGGDEDRAREYAGYTRQSAEASRALLARPGAAASRPPVDPRLAFALGPARAPDDEPPAGGIRPAELPEFPEHVRAASALAQASGAGTGAKFIPREDGGQSVAWGQSGYCGVATVYAGDDGEHPRARLVFSSLDRDRYEALAASPWPYRVEDDGSVVYDRVPVDQAEKILHAARTGQAGKPWERHGLGGGQDREMLATGRATALVPESKAWAAGLSPEEKRWVANYTGDSYYQHINQHLQSGRSLDEDLYIREQVVAVRTMTGPIDSALSKAGSSGELHTTYRGYTPPAEAREKDRVDAWVRSTFQVGQDYRDDSYMSVSHCPAVAAGFSQRFWANPRTGRDGNARHRVVFEIVSSRGAAVAAVGVQGNGERERLMPRGASYRVVGIQQDVKVDGHNCMVVQMVDTKDIPRH</sequence>
<comment type="caution">
    <text evidence="3">The sequence shown here is derived from an EMBL/GenBank/DDBJ whole genome shotgun (WGS) entry which is preliminary data.</text>
</comment>
<dbReference type="SUPFAM" id="SSF56399">
    <property type="entry name" value="ADP-ribosylation"/>
    <property type="match status" value="1"/>
</dbReference>
<evidence type="ECO:0000256" key="1">
    <source>
        <dbReference type="SAM" id="MobiDB-lite"/>
    </source>
</evidence>
<protein>
    <submittedName>
        <fullName evidence="3">ADP-ribosyltransferase domain-containing protein</fullName>
    </submittedName>
</protein>
<dbReference type="RefSeq" id="WP_323450223.1">
    <property type="nucleotide sequence ID" value="NZ_BSBI01000013.1"/>
</dbReference>
<keyword evidence="4" id="KW-1185">Reference proteome</keyword>
<reference evidence="3 4" key="1">
    <citation type="submission" date="2022-10" db="EMBL/GenBank/DDBJ databases">
        <title>Draft genome sequence of Streptomyces sp. YSPA8.</title>
        <authorList>
            <person name="Moriuchi R."/>
            <person name="Dohra H."/>
            <person name="Yamamura H."/>
            <person name="Kodani S."/>
        </authorList>
    </citation>
    <scope>NUCLEOTIDE SEQUENCE [LARGE SCALE GENOMIC DNA]</scope>
    <source>
        <strain evidence="3 4">YSPA8</strain>
    </source>
</reference>
<name>A0ABQ5P6Y1_9ACTN</name>
<feature type="domain" description="ADP ribosyltransferase" evidence="2">
    <location>
        <begin position="269"/>
        <end position="467"/>
    </location>
</feature>
<organism evidence="3 4">
    <name type="scientific">Streptomyces yaizuensis</name>
    <dbReference type="NCBI Taxonomy" id="2989713"/>
    <lineage>
        <taxon>Bacteria</taxon>
        <taxon>Bacillati</taxon>
        <taxon>Actinomycetota</taxon>
        <taxon>Actinomycetes</taxon>
        <taxon>Kitasatosporales</taxon>
        <taxon>Streptomycetaceae</taxon>
        <taxon>Streptomyces</taxon>
    </lineage>
</organism>
<dbReference type="InterPro" id="IPR003540">
    <property type="entry name" value="ADP-ribosyltransferase"/>
</dbReference>
<evidence type="ECO:0000313" key="4">
    <source>
        <dbReference type="Proteomes" id="UP001291653"/>
    </source>
</evidence>
<evidence type="ECO:0000313" key="3">
    <source>
        <dbReference type="EMBL" id="GLF98240.1"/>
    </source>
</evidence>
<dbReference type="EMBL" id="BSBI01000013">
    <property type="protein sequence ID" value="GLF98240.1"/>
    <property type="molecule type" value="Genomic_DNA"/>
</dbReference>
<dbReference type="Pfam" id="PF03496">
    <property type="entry name" value="ADPrib_exo_Tox"/>
    <property type="match status" value="1"/>
</dbReference>
<feature type="region of interest" description="Disordered" evidence="1">
    <location>
        <begin position="89"/>
        <end position="121"/>
    </location>
</feature>
<dbReference type="Proteomes" id="UP001291653">
    <property type="component" value="Unassembled WGS sequence"/>
</dbReference>
<dbReference type="PROSITE" id="PS51996">
    <property type="entry name" value="TR_MART"/>
    <property type="match status" value="1"/>
</dbReference>
<dbReference type="Gene3D" id="3.90.176.10">
    <property type="entry name" value="Toxin ADP-ribosyltransferase, Chain A, domain 1"/>
    <property type="match status" value="1"/>
</dbReference>
<gene>
    <name evidence="3" type="ORF">SYYSPA8_28105</name>
</gene>
<evidence type="ECO:0000259" key="2">
    <source>
        <dbReference type="Pfam" id="PF03496"/>
    </source>
</evidence>
<accession>A0ABQ5P6Y1</accession>
<proteinExistence type="predicted"/>